<dbReference type="Proteomes" id="UP000190460">
    <property type="component" value="Unassembled WGS sequence"/>
</dbReference>
<dbReference type="EMBL" id="FUYB01000032">
    <property type="protein sequence ID" value="SKA95753.1"/>
    <property type="molecule type" value="Genomic_DNA"/>
</dbReference>
<dbReference type="Gene3D" id="3.20.20.60">
    <property type="entry name" value="Phosphoenolpyruvate-binding domains"/>
    <property type="match status" value="1"/>
</dbReference>
<accession>A0A1T4Y299</accession>
<evidence type="ECO:0000313" key="6">
    <source>
        <dbReference type="Proteomes" id="UP000190460"/>
    </source>
</evidence>
<evidence type="ECO:0000256" key="3">
    <source>
        <dbReference type="ARBA" id="ARBA00023239"/>
    </source>
</evidence>
<protein>
    <submittedName>
        <fullName evidence="5">4-hydroxy-2-oxoheptanedioate aldolase</fullName>
    </submittedName>
</protein>
<dbReference type="AlphaFoldDB" id="A0A1T4Y299"/>
<name>A0A1T4Y299_9GAMM</name>
<dbReference type="RefSeq" id="WP_078924228.1">
    <property type="nucleotide sequence ID" value="NZ_FUYB01000032.1"/>
</dbReference>
<gene>
    <name evidence="5" type="ORF">SAMN02745130_03806</name>
</gene>
<dbReference type="InterPro" id="IPR050251">
    <property type="entry name" value="HpcH-HpaI_aldolase"/>
</dbReference>
<dbReference type="GO" id="GO:0046872">
    <property type="term" value="F:metal ion binding"/>
    <property type="evidence" value="ECO:0007669"/>
    <property type="project" value="UniProtKB-KW"/>
</dbReference>
<dbReference type="InterPro" id="IPR015813">
    <property type="entry name" value="Pyrv/PenolPyrv_kinase-like_dom"/>
</dbReference>
<dbReference type="GO" id="GO:0005737">
    <property type="term" value="C:cytoplasm"/>
    <property type="evidence" value="ECO:0007669"/>
    <property type="project" value="TreeGrafter"/>
</dbReference>
<keyword evidence="3" id="KW-0456">Lyase</keyword>
<dbReference type="InterPro" id="IPR005000">
    <property type="entry name" value="Aldolase/citrate-lyase_domain"/>
</dbReference>
<evidence type="ECO:0000256" key="1">
    <source>
        <dbReference type="ARBA" id="ARBA00005568"/>
    </source>
</evidence>
<dbReference type="STRING" id="92487.SAMN02745130_03806"/>
<proteinExistence type="inferred from homology"/>
<dbReference type="GO" id="GO:0016832">
    <property type="term" value="F:aldehyde-lyase activity"/>
    <property type="evidence" value="ECO:0007669"/>
    <property type="project" value="UniProtKB-ARBA"/>
</dbReference>
<comment type="similarity">
    <text evidence="1">Belongs to the HpcH/HpaI aldolase family.</text>
</comment>
<dbReference type="PANTHER" id="PTHR30502:SF0">
    <property type="entry name" value="PHOSPHOENOLPYRUVATE CARBOXYLASE FAMILY PROTEIN"/>
    <property type="match status" value="1"/>
</dbReference>
<evidence type="ECO:0000256" key="2">
    <source>
        <dbReference type="ARBA" id="ARBA00022723"/>
    </source>
</evidence>
<organism evidence="5 6">
    <name type="scientific">Thiothrix eikelboomii</name>
    <dbReference type="NCBI Taxonomy" id="92487"/>
    <lineage>
        <taxon>Bacteria</taxon>
        <taxon>Pseudomonadati</taxon>
        <taxon>Pseudomonadota</taxon>
        <taxon>Gammaproteobacteria</taxon>
        <taxon>Thiotrichales</taxon>
        <taxon>Thiotrichaceae</taxon>
        <taxon>Thiothrix</taxon>
    </lineage>
</organism>
<reference evidence="5 6" key="1">
    <citation type="submission" date="2017-02" db="EMBL/GenBank/DDBJ databases">
        <authorList>
            <person name="Peterson S.W."/>
        </authorList>
    </citation>
    <scope>NUCLEOTIDE SEQUENCE [LARGE SCALE GENOMIC DNA]</scope>
    <source>
        <strain evidence="5 6">ATCC 49788</strain>
    </source>
</reference>
<keyword evidence="6" id="KW-1185">Reference proteome</keyword>
<dbReference type="SUPFAM" id="SSF51621">
    <property type="entry name" value="Phosphoenolpyruvate/pyruvate domain"/>
    <property type="match status" value="1"/>
</dbReference>
<dbReference type="InterPro" id="IPR040442">
    <property type="entry name" value="Pyrv_kinase-like_dom_sf"/>
</dbReference>
<dbReference type="FunFam" id="3.20.20.60:FF:000004">
    <property type="entry name" value="5-keto-4-deoxy-D-glucarate aldolase"/>
    <property type="match status" value="1"/>
</dbReference>
<sequence>MQTRVNRFKHALAAGQQQYGFWLGLCSPLAAELCAYTGYDWLVIDGEHAPNDLQTVLAQLQATAPSASHAIVRLVEGNQTLIKQYLDLGAQTLLIPMVETAEQARDLVRFMRYPPLGVRGVGTALARAAAWNLNPNYLKEAEQELCLIIQIETVMGLNNLDEILTVEGVDAVFIGSADLAGTMGYLGSPNHPEVVAAVTTAISKVKAAGKAAGTLAINPQAALSYERLGVQFIALGVDTLALATTAGSILSQHKQRV</sequence>
<dbReference type="OrthoDB" id="86160at2"/>
<dbReference type="PANTHER" id="PTHR30502">
    <property type="entry name" value="2-KETO-3-DEOXY-L-RHAMNONATE ALDOLASE"/>
    <property type="match status" value="1"/>
</dbReference>
<keyword evidence="2" id="KW-0479">Metal-binding</keyword>
<evidence type="ECO:0000259" key="4">
    <source>
        <dbReference type="Pfam" id="PF03328"/>
    </source>
</evidence>
<evidence type="ECO:0000313" key="5">
    <source>
        <dbReference type="EMBL" id="SKA95753.1"/>
    </source>
</evidence>
<feature type="domain" description="HpcH/HpaI aldolase/citrate lyase" evidence="4">
    <location>
        <begin position="18"/>
        <end position="241"/>
    </location>
</feature>
<dbReference type="Pfam" id="PF03328">
    <property type="entry name" value="HpcH_HpaI"/>
    <property type="match status" value="1"/>
</dbReference>